<comment type="caution">
    <text evidence="1">The sequence shown here is derived from an EMBL/GenBank/DDBJ whole genome shotgun (WGS) entry which is preliminary data.</text>
</comment>
<dbReference type="Proteomes" id="UP000647133">
    <property type="component" value="Unassembled WGS sequence"/>
</dbReference>
<organism evidence="1 2">
    <name type="scientific">Echinicola arenosa</name>
    <dbReference type="NCBI Taxonomy" id="2774144"/>
    <lineage>
        <taxon>Bacteria</taxon>
        <taxon>Pseudomonadati</taxon>
        <taxon>Bacteroidota</taxon>
        <taxon>Cytophagia</taxon>
        <taxon>Cytophagales</taxon>
        <taxon>Cyclobacteriaceae</taxon>
        <taxon>Echinicola</taxon>
    </lineage>
</organism>
<keyword evidence="2" id="KW-1185">Reference proteome</keyword>
<accession>A0ABR9AK63</accession>
<dbReference type="EMBL" id="JACYTQ010000002">
    <property type="protein sequence ID" value="MBD8488934.1"/>
    <property type="molecule type" value="Genomic_DNA"/>
</dbReference>
<name>A0ABR9AK63_9BACT</name>
<evidence type="ECO:0000313" key="2">
    <source>
        <dbReference type="Proteomes" id="UP000647133"/>
    </source>
</evidence>
<protein>
    <submittedName>
        <fullName evidence="1">Uncharacterized protein</fullName>
    </submittedName>
</protein>
<proteinExistence type="predicted"/>
<reference evidence="1 2" key="1">
    <citation type="submission" date="2020-09" db="EMBL/GenBank/DDBJ databases">
        <title>Echinicola sp. CAU 1574 isolated from sand of Sido Beach.</title>
        <authorList>
            <person name="Kim W."/>
        </authorList>
    </citation>
    <scope>NUCLEOTIDE SEQUENCE [LARGE SCALE GENOMIC DNA]</scope>
    <source>
        <strain evidence="1 2">CAU 1574</strain>
    </source>
</reference>
<dbReference type="RefSeq" id="WP_192009781.1">
    <property type="nucleotide sequence ID" value="NZ_JACYTQ010000002.1"/>
</dbReference>
<gene>
    <name evidence="1" type="ORF">IFO69_09275</name>
</gene>
<evidence type="ECO:0000313" key="1">
    <source>
        <dbReference type="EMBL" id="MBD8488934.1"/>
    </source>
</evidence>
<sequence>MRNFIYLLLLGFLSSCEFIGEKKQLNIPVEIKYALNDDVKGARIFLDIEQEKEFDYVEWYLNDRTIYYGKPENGLAAINYVPLLSTDSLKVRFVGTAEGNNKYMAELEIPVLEPASTLEFMGINIEDSEISLESGTYELYVSRYPNSQ</sequence>
<dbReference type="PROSITE" id="PS51257">
    <property type="entry name" value="PROKAR_LIPOPROTEIN"/>
    <property type="match status" value="1"/>
</dbReference>